<dbReference type="PANTHER" id="PTHR11946">
    <property type="entry name" value="VALYL-TRNA SYNTHETASES"/>
    <property type="match status" value="1"/>
</dbReference>
<dbReference type="SUPFAM" id="SSF52374">
    <property type="entry name" value="Nucleotidylyl transferase"/>
    <property type="match status" value="1"/>
</dbReference>
<dbReference type="InterPro" id="IPR014729">
    <property type="entry name" value="Rossmann-like_a/b/a_fold"/>
</dbReference>
<protein>
    <recommendedName>
        <fullName evidence="11">Valine--tRNA ligase</fullName>
        <ecNumber evidence="11">6.1.1.9</ecNumber>
    </recommendedName>
    <alternativeName>
        <fullName evidence="11">Valyl-tRNA synthetase</fullName>
        <shortName evidence="11">ValRS</shortName>
    </alternativeName>
</protein>
<dbReference type="HAMAP" id="MF_02004">
    <property type="entry name" value="Val_tRNA_synth_type1"/>
    <property type="match status" value="1"/>
</dbReference>
<feature type="binding site" evidence="11">
    <location>
        <position position="497"/>
    </location>
    <ligand>
        <name>ATP</name>
        <dbReference type="ChEBI" id="CHEBI:30616"/>
    </ligand>
</feature>
<evidence type="ECO:0000259" key="14">
    <source>
        <dbReference type="Pfam" id="PF10458"/>
    </source>
</evidence>
<dbReference type="Gene3D" id="1.10.730.10">
    <property type="entry name" value="Isoleucyl-tRNA Synthetase, Domain 1"/>
    <property type="match status" value="1"/>
</dbReference>
<evidence type="ECO:0000256" key="1">
    <source>
        <dbReference type="ARBA" id="ARBA00004496"/>
    </source>
</evidence>
<name>A0A2J0LMN7_9BACT</name>
<dbReference type="EC" id="6.1.1.9" evidence="11"/>
<evidence type="ECO:0000256" key="3">
    <source>
        <dbReference type="ARBA" id="ARBA00022490"/>
    </source>
</evidence>
<dbReference type="InterPro" id="IPR009080">
    <property type="entry name" value="tRNAsynth_Ia_anticodon-bd"/>
</dbReference>
<evidence type="ECO:0000256" key="11">
    <source>
        <dbReference type="HAMAP-Rule" id="MF_02004"/>
    </source>
</evidence>
<dbReference type="Gene3D" id="3.90.740.10">
    <property type="entry name" value="Valyl/Leucyl/Isoleucyl-tRNA synthetase, editing domain"/>
    <property type="match status" value="1"/>
</dbReference>
<dbReference type="NCBIfam" id="TIGR00422">
    <property type="entry name" value="valS"/>
    <property type="match status" value="1"/>
</dbReference>
<comment type="catalytic activity">
    <reaction evidence="10 11">
        <text>tRNA(Val) + L-valine + ATP = L-valyl-tRNA(Val) + AMP + diphosphate</text>
        <dbReference type="Rhea" id="RHEA:10704"/>
        <dbReference type="Rhea" id="RHEA-COMP:9672"/>
        <dbReference type="Rhea" id="RHEA-COMP:9708"/>
        <dbReference type="ChEBI" id="CHEBI:30616"/>
        <dbReference type="ChEBI" id="CHEBI:33019"/>
        <dbReference type="ChEBI" id="CHEBI:57762"/>
        <dbReference type="ChEBI" id="CHEBI:78442"/>
        <dbReference type="ChEBI" id="CHEBI:78537"/>
        <dbReference type="ChEBI" id="CHEBI:456215"/>
        <dbReference type="EC" id="6.1.1.9"/>
    </reaction>
</comment>
<feature type="domain" description="Methionyl/Valyl/Leucyl/Isoleucyl-tRNA synthetase anticodon-binding" evidence="13">
    <location>
        <begin position="580"/>
        <end position="721"/>
    </location>
</feature>
<dbReference type="SUPFAM" id="SSF47323">
    <property type="entry name" value="Anticodon-binding domain of a subclass of class I aminoacyl-tRNA synthetases"/>
    <property type="match status" value="1"/>
</dbReference>
<dbReference type="CDD" id="cd07962">
    <property type="entry name" value="Anticodon_Ia_Val"/>
    <property type="match status" value="1"/>
</dbReference>
<dbReference type="Pfam" id="PF00133">
    <property type="entry name" value="tRNA-synt_1"/>
    <property type="match status" value="2"/>
</dbReference>
<feature type="domain" description="Valyl-tRNA synthetase tRNA-binding arm" evidence="14">
    <location>
        <begin position="780"/>
        <end position="844"/>
    </location>
</feature>
<evidence type="ECO:0000256" key="5">
    <source>
        <dbReference type="ARBA" id="ARBA00022741"/>
    </source>
</evidence>
<dbReference type="NCBIfam" id="NF004349">
    <property type="entry name" value="PRK05729.1"/>
    <property type="match status" value="1"/>
</dbReference>
<comment type="caution">
    <text evidence="15">The sequence shown here is derived from an EMBL/GenBank/DDBJ whole genome shotgun (WGS) entry which is preliminary data.</text>
</comment>
<evidence type="ECO:0000256" key="9">
    <source>
        <dbReference type="ARBA" id="ARBA00023146"/>
    </source>
</evidence>
<sequence length="846" mass="98465">MNDIPSQYNPKETESKWYKFWMDKGYFNADVDPKKKPYCIVIPPPNITGILHMGHALNNTIQDILIRYKRMQGYSALWMPGTDHAGIATQNVVEKKLAKQGIKRQDLGREKFLEEVWKWRDEYGSTIIEQLKRLGASCDWRRTRFTMDQEYSKSVKDAFRHLHKKGLIYQGDYIINWCPRCQTALSDEEAAHHDTDGNLYYIKYPLKDSKEFVIVATTRPETMLGDTAVAVNPKDKRYKSLIGKIIILPLMKREIKIIADDLVDKDFGTGAVKVTPAHDPNDYQMGMKHKLEFINIMRPDAVLNENAGEYAGMDRFEAREAILEDLKERKLLEKVEPHKHAVGHCYRCHTVVEPYLSKQWFVKMKPLAKPAIEAVKKGKIKFYPARWTKVYLNWMENIHDWCISRQIWWGHNVPVEGETDVLDTWFSSWLWPFATFKNKKDLEYFYPTSSLITAQEIIFFWVARMIMAGHEFMGKEPFAEVYIHGTVRDDTGKKMSKSLGNIIDPLEIIDEFGADALRFSIISLTAVGQDVYLSKDKFSSGRNFANKIWNASRFVMTNLTEVVDTDLCVLYKKANLELADRWILSSLYTTLEGVNKALDAYRFSEAANLLYDFIWHKYCDWYLEITKTRIKERNTQIILYKVLEKSLRILHPFMPFVTEEVFSRLPHKRESIMIETWPHVQKDLIDEKAVSQMDWLIQIVTNIRNIRAEMLIPFDKKVRVVLSLNDKKDIELIKNNELYIKNLAKVESLEPGVKLARPKQSATAVVKGAEIYVPLAGIIDLDVERARLLKKISEIENVLKALSVRLKNKDFLKKAPKDIVQKETDKEMQFKTDIDKLKQSMDLLKS</sequence>
<dbReference type="InterPro" id="IPR019499">
    <property type="entry name" value="Val-tRNA_synth_tRNA-bd"/>
</dbReference>
<dbReference type="PANTHER" id="PTHR11946:SF93">
    <property type="entry name" value="VALINE--TRNA LIGASE, CHLOROPLASTIC_MITOCHONDRIAL 2"/>
    <property type="match status" value="1"/>
</dbReference>
<evidence type="ECO:0000256" key="2">
    <source>
        <dbReference type="ARBA" id="ARBA00011245"/>
    </source>
</evidence>
<dbReference type="InterPro" id="IPR037118">
    <property type="entry name" value="Val-tRNA_synth_C_sf"/>
</dbReference>
<keyword evidence="4 11" id="KW-0436">Ligase</keyword>
<feature type="domain" description="Aminoacyl-tRNA synthetase class Ia" evidence="12">
    <location>
        <begin position="16"/>
        <end position="415"/>
    </location>
</feature>
<evidence type="ECO:0000256" key="10">
    <source>
        <dbReference type="ARBA" id="ARBA00047552"/>
    </source>
</evidence>
<feature type="short sequence motif" description="'HIGH' region" evidence="11">
    <location>
        <begin position="45"/>
        <end position="55"/>
    </location>
</feature>
<comment type="subcellular location">
    <subcellularLocation>
        <location evidence="1 11">Cytoplasm</location>
    </subcellularLocation>
</comment>
<dbReference type="Pfam" id="PF10458">
    <property type="entry name" value="Val_tRNA-synt_C"/>
    <property type="match status" value="1"/>
</dbReference>
<dbReference type="PRINTS" id="PR00986">
    <property type="entry name" value="TRNASYNTHVAL"/>
</dbReference>
<evidence type="ECO:0000256" key="8">
    <source>
        <dbReference type="ARBA" id="ARBA00023054"/>
    </source>
</evidence>
<evidence type="ECO:0000256" key="7">
    <source>
        <dbReference type="ARBA" id="ARBA00022917"/>
    </source>
</evidence>
<keyword evidence="7 11" id="KW-0648">Protein biosynthesis</keyword>
<dbReference type="FunFam" id="1.10.730.10:FF:000014">
    <property type="entry name" value="Valine--tRNA ligase"/>
    <property type="match status" value="1"/>
</dbReference>
<evidence type="ECO:0000313" key="15">
    <source>
        <dbReference type="EMBL" id="PIW65976.1"/>
    </source>
</evidence>
<reference evidence="15 16" key="1">
    <citation type="submission" date="2017-09" db="EMBL/GenBank/DDBJ databases">
        <title>Depth-based differentiation of microbial function through sediment-hosted aquifers and enrichment of novel symbionts in the deep terrestrial subsurface.</title>
        <authorList>
            <person name="Probst A.J."/>
            <person name="Ladd B."/>
            <person name="Jarett J.K."/>
            <person name="Geller-Mcgrath D.E."/>
            <person name="Sieber C.M."/>
            <person name="Emerson J.B."/>
            <person name="Anantharaman K."/>
            <person name="Thomas B.C."/>
            <person name="Malmstrom R."/>
            <person name="Stieglmeier M."/>
            <person name="Klingl A."/>
            <person name="Woyke T."/>
            <person name="Ryan C.M."/>
            <person name="Banfield J.F."/>
        </authorList>
    </citation>
    <scope>NUCLEOTIDE SEQUENCE [LARGE SCALE GENOMIC DNA]</scope>
    <source>
        <strain evidence="15">CG12_big_fil_rev_8_21_14_0_65_43_15</strain>
    </source>
</reference>
<keyword evidence="3 11" id="KW-0963">Cytoplasm</keyword>
<dbReference type="InterPro" id="IPR010978">
    <property type="entry name" value="tRNA-bd_arm"/>
</dbReference>
<dbReference type="Pfam" id="PF08264">
    <property type="entry name" value="Anticodon_1"/>
    <property type="match status" value="1"/>
</dbReference>
<keyword evidence="9 11" id="KW-0030">Aminoacyl-tRNA synthetase</keyword>
<dbReference type="GO" id="GO:0004832">
    <property type="term" value="F:valine-tRNA ligase activity"/>
    <property type="evidence" value="ECO:0007669"/>
    <property type="project" value="UniProtKB-UniRule"/>
</dbReference>
<dbReference type="FunFam" id="3.90.740.10:FF:000005">
    <property type="entry name" value="Valine--tRNA ligase, mitochondrial"/>
    <property type="match status" value="1"/>
</dbReference>
<keyword evidence="6 11" id="KW-0067">ATP-binding</keyword>
<dbReference type="InterPro" id="IPR001412">
    <property type="entry name" value="aa-tRNA-synth_I_CS"/>
</dbReference>
<dbReference type="PROSITE" id="PS00178">
    <property type="entry name" value="AA_TRNA_LIGASE_I"/>
    <property type="match status" value="1"/>
</dbReference>
<dbReference type="EMBL" id="PFGP01000127">
    <property type="protein sequence ID" value="PIW65976.1"/>
    <property type="molecule type" value="Genomic_DNA"/>
</dbReference>
<comment type="domain">
    <text evidence="11">The C-terminal coiled-coil domain is crucial for aminoacylation activity.</text>
</comment>
<comment type="domain">
    <text evidence="11">ValRS has two distinct active sites: one for aminoacylation and one for editing. The misactivated threonine is translocated from the active site to the editing site.</text>
</comment>
<dbReference type="InterPro" id="IPR002300">
    <property type="entry name" value="aa-tRNA-synth_Ia"/>
</dbReference>
<dbReference type="Proteomes" id="UP000231267">
    <property type="component" value="Unassembled WGS sequence"/>
</dbReference>
<evidence type="ECO:0000259" key="12">
    <source>
        <dbReference type="Pfam" id="PF00133"/>
    </source>
</evidence>
<dbReference type="InterPro" id="IPR013155">
    <property type="entry name" value="M/V/L/I-tRNA-synth_anticd-bd"/>
</dbReference>
<dbReference type="InterPro" id="IPR009008">
    <property type="entry name" value="Val/Leu/Ile-tRNA-synth_edit"/>
</dbReference>
<dbReference type="GO" id="GO:0002161">
    <property type="term" value="F:aminoacyl-tRNA deacylase activity"/>
    <property type="evidence" value="ECO:0007669"/>
    <property type="project" value="InterPro"/>
</dbReference>
<dbReference type="Gene3D" id="3.40.50.620">
    <property type="entry name" value="HUPs"/>
    <property type="match status" value="3"/>
</dbReference>
<organism evidence="15 16">
    <name type="scientific">Candidatus Taenaricola geysiri</name>
    <dbReference type="NCBI Taxonomy" id="1974752"/>
    <lineage>
        <taxon>Bacteria</taxon>
        <taxon>Pseudomonadati</taxon>
        <taxon>Candidatus Omnitrophota</taxon>
        <taxon>Candidatus Taenaricola</taxon>
    </lineage>
</organism>
<dbReference type="AlphaFoldDB" id="A0A2J0LMN7"/>
<dbReference type="InterPro" id="IPR002303">
    <property type="entry name" value="Valyl-tRNA_ligase"/>
</dbReference>
<comment type="subunit">
    <text evidence="2 11">Monomer.</text>
</comment>
<proteinExistence type="inferred from homology"/>
<evidence type="ECO:0000256" key="4">
    <source>
        <dbReference type="ARBA" id="ARBA00022598"/>
    </source>
</evidence>
<feature type="domain" description="Aminoacyl-tRNA synthetase class Ia" evidence="12">
    <location>
        <begin position="418"/>
        <end position="533"/>
    </location>
</feature>
<comment type="function">
    <text evidence="11">Catalyzes the attachment of valine to tRNA(Val). As ValRS can inadvertently accommodate and process structurally similar amino acids such as threonine, to avoid such errors, it has a 'posttransfer' editing activity that hydrolyzes mischarged Thr-tRNA(Val) in a tRNA-dependent manner.</text>
</comment>
<comment type="similarity">
    <text evidence="11">Belongs to the class-I aminoacyl-tRNA synthetase family. ValS type 1 subfamily.</text>
</comment>
<dbReference type="SUPFAM" id="SSF46589">
    <property type="entry name" value="tRNA-binding arm"/>
    <property type="match status" value="1"/>
</dbReference>
<evidence type="ECO:0000313" key="16">
    <source>
        <dbReference type="Proteomes" id="UP000231267"/>
    </source>
</evidence>
<evidence type="ECO:0000259" key="13">
    <source>
        <dbReference type="Pfam" id="PF08264"/>
    </source>
</evidence>
<dbReference type="CDD" id="cd00817">
    <property type="entry name" value="ValRS_core"/>
    <property type="match status" value="1"/>
</dbReference>
<dbReference type="GO" id="GO:0005829">
    <property type="term" value="C:cytosol"/>
    <property type="evidence" value="ECO:0007669"/>
    <property type="project" value="TreeGrafter"/>
</dbReference>
<evidence type="ECO:0000256" key="6">
    <source>
        <dbReference type="ARBA" id="ARBA00022840"/>
    </source>
</evidence>
<accession>A0A2J0LMN7</accession>
<dbReference type="GO" id="GO:0005524">
    <property type="term" value="F:ATP binding"/>
    <property type="evidence" value="ECO:0007669"/>
    <property type="project" value="UniProtKB-UniRule"/>
</dbReference>
<dbReference type="GO" id="GO:0006438">
    <property type="term" value="P:valyl-tRNA aminoacylation"/>
    <property type="evidence" value="ECO:0007669"/>
    <property type="project" value="UniProtKB-UniRule"/>
</dbReference>
<dbReference type="SUPFAM" id="SSF50677">
    <property type="entry name" value="ValRS/IleRS/LeuRS editing domain"/>
    <property type="match status" value="1"/>
</dbReference>
<dbReference type="InterPro" id="IPR033705">
    <property type="entry name" value="Anticodon_Ia_Val"/>
</dbReference>
<keyword evidence="5 11" id="KW-0547">Nucleotide-binding</keyword>
<dbReference type="FunFam" id="3.40.50.620:FF:000032">
    <property type="entry name" value="Valine--tRNA ligase"/>
    <property type="match status" value="1"/>
</dbReference>
<gene>
    <name evidence="11" type="primary">valS</name>
    <name evidence="15" type="ORF">COW11_05780</name>
</gene>
<keyword evidence="8 11" id="KW-0175">Coiled coil</keyword>
<feature type="short sequence motif" description="'KMSKS' region" evidence="11">
    <location>
        <begin position="494"/>
        <end position="498"/>
    </location>
</feature>
<dbReference type="Gene3D" id="1.10.287.380">
    <property type="entry name" value="Valyl-tRNA synthetase, C-terminal domain"/>
    <property type="match status" value="1"/>
</dbReference>